<gene>
    <name evidence="3" type="ORF">BZ3500_MVSOF-1268-A1-R1_CHR10-1G02748</name>
</gene>
<sequence>MASTCQLPKGVFSDPQAHERVLLAARQLARSHHSQYDPSHDYHHVQRVVRNALVIARSFNTTHPIKGEEEQRSETANSKPVDLAVVELAALFHDLLDSKYLPADQKGMTAQERLSPFWNEYASNENGVSESTTKNGASAGKDTEFSTDRQRLVERIMEHVSFSKEVKRIAQGSVSEWEKRCRELHCVQDADKLDAIGAFGIMRCSAYSAMTNRPLYVTATSTKNENTQAANDCAIQHFHDKLFKLEGMIKTSKGREMARKRTELMRVFVRGVEEEWLEGEGEV</sequence>
<feature type="domain" description="HD/PDEase" evidence="2">
    <location>
        <begin position="37"/>
        <end position="205"/>
    </location>
</feature>
<reference evidence="4" key="1">
    <citation type="submission" date="2016-10" db="EMBL/GenBank/DDBJ databases">
        <authorList>
            <person name="Jeantristanb JTB J.-T."/>
            <person name="Ricardo R."/>
        </authorList>
    </citation>
    <scope>NUCLEOTIDE SEQUENCE [LARGE SCALE GENOMIC DNA]</scope>
</reference>
<organism evidence="3 4">
    <name type="scientific">Microbotryum saponariae</name>
    <dbReference type="NCBI Taxonomy" id="289078"/>
    <lineage>
        <taxon>Eukaryota</taxon>
        <taxon>Fungi</taxon>
        <taxon>Dikarya</taxon>
        <taxon>Basidiomycota</taxon>
        <taxon>Pucciniomycotina</taxon>
        <taxon>Microbotryomycetes</taxon>
        <taxon>Microbotryales</taxon>
        <taxon>Microbotryaceae</taxon>
        <taxon>Microbotryum</taxon>
    </lineage>
</organism>
<dbReference type="EMBL" id="FMWP01000116">
    <property type="protein sequence ID" value="SDA01520.1"/>
    <property type="molecule type" value="Genomic_DNA"/>
</dbReference>
<protein>
    <submittedName>
        <fullName evidence="3">BZ3500_MvSof-1268-A1-R1_Chr10-1g02748 protein</fullName>
    </submittedName>
</protein>
<feature type="compositionally biased region" description="Polar residues" evidence="1">
    <location>
        <begin position="125"/>
        <end position="136"/>
    </location>
</feature>
<dbReference type="CDD" id="cd00077">
    <property type="entry name" value="HDc"/>
    <property type="match status" value="1"/>
</dbReference>
<evidence type="ECO:0000313" key="3">
    <source>
        <dbReference type="EMBL" id="SDA01520.1"/>
    </source>
</evidence>
<evidence type="ECO:0000313" key="4">
    <source>
        <dbReference type="Proteomes" id="UP000249723"/>
    </source>
</evidence>
<dbReference type="InterPro" id="IPR003607">
    <property type="entry name" value="HD/PDEase_dom"/>
</dbReference>
<dbReference type="AlphaFoldDB" id="A0A2X0NKW6"/>
<evidence type="ECO:0000259" key="2">
    <source>
        <dbReference type="SMART" id="SM00471"/>
    </source>
</evidence>
<dbReference type="SMART" id="SM00471">
    <property type="entry name" value="HDc"/>
    <property type="match status" value="1"/>
</dbReference>
<dbReference type="PANTHER" id="PTHR33594:SF1">
    <property type="entry name" value="HD_PDEASE DOMAIN-CONTAINING PROTEIN"/>
    <property type="match status" value="1"/>
</dbReference>
<dbReference type="Gene3D" id="1.10.472.50">
    <property type="entry name" value="HD-domain/PDEase-like"/>
    <property type="match status" value="1"/>
</dbReference>
<accession>A0A2X0NKW6</accession>
<dbReference type="Proteomes" id="UP000249723">
    <property type="component" value="Unassembled WGS sequence"/>
</dbReference>
<dbReference type="Gene3D" id="1.20.58.1910">
    <property type="match status" value="1"/>
</dbReference>
<dbReference type="InterPro" id="IPR006674">
    <property type="entry name" value="HD_domain"/>
</dbReference>
<name>A0A2X0NKW6_9BASI</name>
<keyword evidence="4" id="KW-1185">Reference proteome</keyword>
<proteinExistence type="predicted"/>
<dbReference type="SUPFAM" id="SSF109604">
    <property type="entry name" value="HD-domain/PDEase-like"/>
    <property type="match status" value="1"/>
</dbReference>
<feature type="region of interest" description="Disordered" evidence="1">
    <location>
        <begin position="125"/>
        <end position="145"/>
    </location>
</feature>
<evidence type="ECO:0000256" key="1">
    <source>
        <dbReference type="SAM" id="MobiDB-lite"/>
    </source>
</evidence>
<dbReference type="STRING" id="289078.A0A2X0NKW6"/>
<dbReference type="OrthoDB" id="16547at2759"/>
<dbReference type="PANTHER" id="PTHR33594">
    <property type="entry name" value="SUPERFAMILY HYDROLASE, PUTATIVE (AFU_ORTHOLOGUE AFUA_1G03035)-RELATED"/>
    <property type="match status" value="1"/>
</dbReference>
<dbReference type="Pfam" id="PF01966">
    <property type="entry name" value="HD"/>
    <property type="match status" value="1"/>
</dbReference>